<organism evidence="2 3">
    <name type="scientific">Linum trigynum</name>
    <dbReference type="NCBI Taxonomy" id="586398"/>
    <lineage>
        <taxon>Eukaryota</taxon>
        <taxon>Viridiplantae</taxon>
        <taxon>Streptophyta</taxon>
        <taxon>Embryophyta</taxon>
        <taxon>Tracheophyta</taxon>
        <taxon>Spermatophyta</taxon>
        <taxon>Magnoliopsida</taxon>
        <taxon>eudicotyledons</taxon>
        <taxon>Gunneridae</taxon>
        <taxon>Pentapetalae</taxon>
        <taxon>rosids</taxon>
        <taxon>fabids</taxon>
        <taxon>Malpighiales</taxon>
        <taxon>Linaceae</taxon>
        <taxon>Linum</taxon>
    </lineage>
</organism>
<evidence type="ECO:0000313" key="3">
    <source>
        <dbReference type="Proteomes" id="UP001497516"/>
    </source>
</evidence>
<keyword evidence="3" id="KW-1185">Reference proteome</keyword>
<reference evidence="2 3" key="1">
    <citation type="submission" date="2024-04" db="EMBL/GenBank/DDBJ databases">
        <authorList>
            <person name="Fracassetti M."/>
        </authorList>
    </citation>
    <scope>NUCLEOTIDE SEQUENCE [LARGE SCALE GENOMIC DNA]</scope>
</reference>
<proteinExistence type="predicted"/>
<dbReference type="AlphaFoldDB" id="A0AAV2CE89"/>
<gene>
    <name evidence="2" type="ORF">LTRI10_LOCUS2283</name>
</gene>
<feature type="region of interest" description="Disordered" evidence="1">
    <location>
        <begin position="1"/>
        <end position="56"/>
    </location>
</feature>
<dbReference type="EMBL" id="OZ034813">
    <property type="protein sequence ID" value="CAL1354476.1"/>
    <property type="molecule type" value="Genomic_DNA"/>
</dbReference>
<protein>
    <submittedName>
        <fullName evidence="2">Uncharacterized protein</fullName>
    </submittedName>
</protein>
<evidence type="ECO:0000256" key="1">
    <source>
        <dbReference type="SAM" id="MobiDB-lite"/>
    </source>
</evidence>
<dbReference type="Proteomes" id="UP001497516">
    <property type="component" value="Chromosome 1"/>
</dbReference>
<name>A0AAV2CE89_9ROSI</name>
<sequence>MKRFTPISSKERATSIRGGRKAENSTPVIATGGGKVMERPRTYPPRPPGVSAVRSWPPNCGLRRDLEEELQWLGSLKRRTMNR</sequence>
<evidence type="ECO:0000313" key="2">
    <source>
        <dbReference type="EMBL" id="CAL1354476.1"/>
    </source>
</evidence>
<accession>A0AAV2CE89</accession>